<keyword evidence="3" id="KW-0964">Secreted</keyword>
<evidence type="ECO:0000313" key="6">
    <source>
        <dbReference type="EnsemblProtists" id="HpaP812223"/>
    </source>
</evidence>
<dbReference type="InterPro" id="IPR045379">
    <property type="entry name" value="Crinkler_N"/>
</dbReference>
<dbReference type="InterPro" id="IPR052980">
    <property type="entry name" value="Crinkler_effector"/>
</dbReference>
<keyword evidence="7" id="KW-1185">Reference proteome</keyword>
<organism evidence="6 7">
    <name type="scientific">Hyaloperonospora arabidopsidis (strain Emoy2)</name>
    <name type="common">Downy mildew agent</name>
    <name type="synonym">Peronospora arabidopsidis</name>
    <dbReference type="NCBI Taxonomy" id="559515"/>
    <lineage>
        <taxon>Eukaryota</taxon>
        <taxon>Sar</taxon>
        <taxon>Stramenopiles</taxon>
        <taxon>Oomycota</taxon>
        <taxon>Peronosporomycetes</taxon>
        <taxon>Peronosporales</taxon>
        <taxon>Peronosporaceae</taxon>
        <taxon>Hyaloperonospora</taxon>
    </lineage>
</organism>
<dbReference type="STRING" id="559515.M4C044"/>
<dbReference type="GO" id="GO:0005576">
    <property type="term" value="C:extracellular region"/>
    <property type="evidence" value="ECO:0007669"/>
    <property type="project" value="UniProtKB-SubCell"/>
</dbReference>
<sequence>MVQVTLVCGIVGVRESVFSVKIDTTEWVDQLKDAIKAAKPAMIQCDARDLQLFLAKWDGVNDAWMEKEEVQQGVLDTKGLRQLKFAAVPLSFNGLSERDVQTETTEAGQNSPVHVLVVLPPTLTKRQSVSLNIGGVTIHVTESMVLNDPQLLAYWHALVTSSTEIVADTVVSLPNGTYILGDPALGSGIYIRSCFQELWLIFSGSIGGIGILGSPGIGKTYFGYSILLYLARRGETVVYESADIGKCILFSGNVVVQGSREDFDSILMQTETCYVVDGVRPKYCPAKTILVSSSREYIWRTVSNFGRMPVWSEQEILNCRELMYSNTPVAVVESCYRRWGGIPLYVLRHAEDTEQQKLLDEAIENVRLVDLKKICVETLINRDDIACGDEKKVLDRLFHDRVDDNFYKKGFASVYVDDKVCQKLFAQDGSNFRSLLTWWPCDLLGNGDAAWCNHFV</sequence>
<evidence type="ECO:0000313" key="7">
    <source>
        <dbReference type="Proteomes" id="UP000011713"/>
    </source>
</evidence>
<reference evidence="5" key="2">
    <citation type="journal article" date="2014" name="PLoS Pathog.">
        <title>Expression profiling during arabidopsis/downy mildew interaction reveals a highly-expressed effector that attenuates responses to salicylic acid.</title>
        <authorList>
            <person name="Asai S."/>
            <person name="Rallapalli G."/>
            <person name="Piquerez S.J.M."/>
            <person name="Caillaud M.C."/>
            <person name="Furzer O.J."/>
            <person name="Ishaque N."/>
            <person name="Wirthmueller L."/>
            <person name="Fabro G."/>
            <person name="Shirasu K."/>
            <person name="Jones J.D.G."/>
        </authorList>
    </citation>
    <scope>NUCLEOTIDE SEQUENCE</scope>
    <source>
        <strain evidence="5">Emoy2</strain>
    </source>
</reference>
<evidence type="ECO:0000256" key="1">
    <source>
        <dbReference type="ARBA" id="ARBA00004340"/>
    </source>
</evidence>
<evidence type="ECO:0000256" key="2">
    <source>
        <dbReference type="ARBA" id="ARBA00004613"/>
    </source>
</evidence>
<dbReference type="Proteomes" id="UP000011713">
    <property type="component" value="Unassembled WGS sequence"/>
</dbReference>
<dbReference type="VEuPathDB" id="FungiDB:HpaG812223"/>
<dbReference type="InParanoid" id="M4C044"/>
<dbReference type="eggNOG" id="ENOG502RRXU">
    <property type="taxonomic scope" value="Eukaryota"/>
</dbReference>
<accession>M4C044</accession>
<dbReference type="PANTHER" id="PTHR33129:SF1">
    <property type="entry name" value="ATP-BINDING PROTEIN"/>
    <property type="match status" value="1"/>
</dbReference>
<dbReference type="HOGENOM" id="CLU_020819_2_0_1"/>
<dbReference type="Pfam" id="PF20147">
    <property type="entry name" value="Crinkler"/>
    <property type="match status" value="1"/>
</dbReference>
<dbReference type="InterPro" id="IPR027417">
    <property type="entry name" value="P-loop_NTPase"/>
</dbReference>
<dbReference type="AlphaFoldDB" id="M4C044"/>
<name>M4C044_HYAAE</name>
<comment type="subcellular location">
    <subcellularLocation>
        <location evidence="1">Host cell</location>
    </subcellularLocation>
    <subcellularLocation>
        <location evidence="2">Secreted</location>
    </subcellularLocation>
</comment>
<reference evidence="7" key="1">
    <citation type="journal article" date="2010" name="Science">
        <title>Signatures of adaptation to obligate biotrophy in the Hyaloperonospora arabidopsidis genome.</title>
        <authorList>
            <person name="Baxter L."/>
            <person name="Tripathy S."/>
            <person name="Ishaque N."/>
            <person name="Boot N."/>
            <person name="Cabral A."/>
            <person name="Kemen E."/>
            <person name="Thines M."/>
            <person name="Ah-Fong A."/>
            <person name="Anderson R."/>
            <person name="Badejoko W."/>
            <person name="Bittner-Eddy P."/>
            <person name="Boore J.L."/>
            <person name="Chibucos M.C."/>
            <person name="Coates M."/>
            <person name="Dehal P."/>
            <person name="Delehaunty K."/>
            <person name="Dong S."/>
            <person name="Downton P."/>
            <person name="Dumas B."/>
            <person name="Fabro G."/>
            <person name="Fronick C."/>
            <person name="Fuerstenberg S.I."/>
            <person name="Fulton L."/>
            <person name="Gaulin E."/>
            <person name="Govers F."/>
            <person name="Hughes L."/>
            <person name="Humphray S."/>
            <person name="Jiang R.H."/>
            <person name="Judelson H."/>
            <person name="Kamoun S."/>
            <person name="Kyung K."/>
            <person name="Meijer H."/>
            <person name="Minx P."/>
            <person name="Morris P."/>
            <person name="Nelson J."/>
            <person name="Phuntumart V."/>
            <person name="Qutob D."/>
            <person name="Rehmany A."/>
            <person name="Rougon-Cardoso A."/>
            <person name="Ryden P."/>
            <person name="Torto-Alalibo T."/>
            <person name="Studholme D."/>
            <person name="Wang Y."/>
            <person name="Win J."/>
            <person name="Wood J."/>
            <person name="Clifton S.W."/>
            <person name="Rogers J."/>
            <person name="Van den Ackerveken G."/>
            <person name="Jones J.D."/>
            <person name="McDowell J.M."/>
            <person name="Beynon J."/>
            <person name="Tyler B.M."/>
        </authorList>
    </citation>
    <scope>NUCLEOTIDE SEQUENCE [LARGE SCALE GENOMIC DNA]</scope>
    <source>
        <strain evidence="7">Emoy2</strain>
    </source>
</reference>
<proteinExistence type="evidence at transcript level"/>
<dbReference type="GO" id="GO:0043657">
    <property type="term" value="C:host cell"/>
    <property type="evidence" value="ECO:0007669"/>
    <property type="project" value="UniProtKB-SubCell"/>
</dbReference>
<evidence type="ECO:0000313" key="5">
    <source>
        <dbReference type="EMBL" id="BAP69175.1"/>
    </source>
</evidence>
<dbReference type="OMA" id="CHESLYS"/>
<dbReference type="SUPFAM" id="SSF52540">
    <property type="entry name" value="P-loop containing nucleoside triphosphate hydrolases"/>
    <property type="match status" value="1"/>
</dbReference>
<feature type="domain" description="Crinkler effector protein N-terminal" evidence="4">
    <location>
        <begin position="4"/>
        <end position="118"/>
    </location>
</feature>
<gene>
    <name evidence="5" type="primary">HaRxLCRN22h</name>
</gene>
<dbReference type="EMBL" id="AB922597">
    <property type="protein sequence ID" value="BAP69175.1"/>
    <property type="molecule type" value="mRNA"/>
</dbReference>
<protein>
    <submittedName>
        <fullName evidence="5">RxLR effector candidate protein</fullName>
    </submittedName>
</protein>
<evidence type="ECO:0000259" key="4">
    <source>
        <dbReference type="Pfam" id="PF20147"/>
    </source>
</evidence>
<dbReference type="EMBL" id="JH598071">
    <property type="status" value="NOT_ANNOTATED_CDS"/>
    <property type="molecule type" value="Genomic_DNA"/>
</dbReference>
<dbReference type="PANTHER" id="PTHR33129">
    <property type="entry name" value="PROTEIN KINASE DOMAIN-CONTAINING PROTEIN-RELATED"/>
    <property type="match status" value="1"/>
</dbReference>
<evidence type="ECO:0000256" key="3">
    <source>
        <dbReference type="ARBA" id="ARBA00022525"/>
    </source>
</evidence>
<reference evidence="6" key="3">
    <citation type="submission" date="2015-06" db="UniProtKB">
        <authorList>
            <consortium name="EnsemblProtists"/>
        </authorList>
    </citation>
    <scope>IDENTIFICATION</scope>
    <source>
        <strain evidence="6">Emoy2</strain>
    </source>
</reference>
<dbReference type="EnsemblProtists" id="HpaT812223">
    <property type="protein sequence ID" value="HpaP812223"/>
    <property type="gene ID" value="HpaG812223"/>
</dbReference>